<name>A0A291LHZ4_9CAUD</name>
<dbReference type="EMBL" id="MF766048">
    <property type="protein sequence ID" value="ATI19022.1"/>
    <property type="molecule type" value="Genomic_DNA"/>
</dbReference>
<evidence type="ECO:0000256" key="1">
    <source>
        <dbReference type="SAM" id="MobiDB-lite"/>
    </source>
</evidence>
<sequence>MQLYQRRNALRGVRPGGPRSLTSQPARIKGDTMSIQLRKGQSVNLSRLARQTPQESTLKRLGRNDLNALAARFGGK</sequence>
<dbReference type="Proteomes" id="UP000229965">
    <property type="component" value="Segment"/>
</dbReference>
<proteinExistence type="predicted"/>
<reference evidence="2 3" key="1">
    <citation type="submission" date="2017-08" db="EMBL/GenBank/DDBJ databases">
        <authorList>
            <person name="Miranda A."/>
            <person name="Molina J.M."/>
            <person name="Pressly P.D."/>
            <person name="Bhuiyan S."/>
            <person name="Nayek S."/>
            <person name="Layton S.R."/>
            <person name="Kim T."/>
            <person name="Hughes L.E."/>
            <person name="Garlena R.A."/>
            <person name="Russell D.A."/>
            <person name="Pope W.H."/>
            <person name="Jacobs-Sera D."/>
            <person name="Hendrix R.W."/>
            <person name="Hatfull G.F."/>
        </authorList>
    </citation>
    <scope>NUCLEOTIDE SEQUENCE [LARGE SCALE GENOMIC DNA]</scope>
</reference>
<evidence type="ECO:0000313" key="3">
    <source>
        <dbReference type="Proteomes" id="UP000229965"/>
    </source>
</evidence>
<keyword evidence="3" id="KW-1185">Reference proteome</keyword>
<organism evidence="2 3">
    <name type="scientific">Streptomyces phage Tefunt</name>
    <dbReference type="NCBI Taxonomy" id="2041209"/>
    <lineage>
        <taxon>Viruses</taxon>
        <taxon>Duplodnaviria</taxon>
        <taxon>Heunggongvirae</taxon>
        <taxon>Uroviricota</taxon>
        <taxon>Caudoviricetes</taxon>
        <taxon>Arquatrovirinae</taxon>
        <taxon>Omarvirus</taxon>
        <taxon>Omarvirus tefunt</taxon>
    </lineage>
</organism>
<protein>
    <submittedName>
        <fullName evidence="2">Uncharacterized protein</fullName>
    </submittedName>
</protein>
<gene>
    <name evidence="2" type="ORF">SEA_TEFUNT_79</name>
</gene>
<accession>A0A291LHZ4</accession>
<evidence type="ECO:0000313" key="2">
    <source>
        <dbReference type="EMBL" id="ATI19022.1"/>
    </source>
</evidence>
<feature type="region of interest" description="Disordered" evidence="1">
    <location>
        <begin position="1"/>
        <end position="33"/>
    </location>
</feature>